<evidence type="ECO:0000256" key="3">
    <source>
        <dbReference type="ARBA" id="ARBA00022692"/>
    </source>
</evidence>
<evidence type="ECO:0000256" key="4">
    <source>
        <dbReference type="ARBA" id="ARBA00022989"/>
    </source>
</evidence>
<dbReference type="InterPro" id="IPR004813">
    <property type="entry name" value="OPT"/>
</dbReference>
<sequence length="238" mass="25646">NPVKYYADGTPNCSAALDAPQAEIIGTLIEGIFGGTVNYPMLGLGVLIAILIIWKGLPVMSVAIGMYLPFYLSATIFIGGVLNHFVLRTVHLRVDGTLTGNPSDDATEAGTEVSKRGLLLSAGMIAGEALMGVAVAVFIVIANLVKPIRAPADWFCSESHVDSGTGHSICDERVIGTLPTWLSLMFFIWFFLVFIYLATRGMPRSQNGRGNLVIDWIAIAIDGVRRFFNTIKPPSMRG</sequence>
<evidence type="ECO:0000256" key="5">
    <source>
        <dbReference type="ARBA" id="ARBA00023136"/>
    </source>
</evidence>
<organism evidence="7">
    <name type="scientific">marine metagenome</name>
    <dbReference type="NCBI Taxonomy" id="408172"/>
    <lineage>
        <taxon>unclassified sequences</taxon>
        <taxon>metagenomes</taxon>
        <taxon>ecological metagenomes</taxon>
    </lineage>
</organism>
<evidence type="ECO:0008006" key="8">
    <source>
        <dbReference type="Google" id="ProtNLM"/>
    </source>
</evidence>
<feature type="transmembrane region" description="Helical" evidence="6">
    <location>
        <begin position="37"/>
        <end position="54"/>
    </location>
</feature>
<evidence type="ECO:0000313" key="7">
    <source>
        <dbReference type="EMBL" id="SVE20546.1"/>
    </source>
</evidence>
<keyword evidence="5 6" id="KW-0472">Membrane</keyword>
<dbReference type="AlphaFoldDB" id="A0A383BK21"/>
<gene>
    <name evidence="7" type="ORF">METZ01_LOCUS473400</name>
</gene>
<reference evidence="7" key="1">
    <citation type="submission" date="2018-05" db="EMBL/GenBank/DDBJ databases">
        <authorList>
            <person name="Lanie J.A."/>
            <person name="Ng W.-L."/>
            <person name="Kazmierczak K.M."/>
            <person name="Andrzejewski T.M."/>
            <person name="Davidsen T.M."/>
            <person name="Wayne K.J."/>
            <person name="Tettelin H."/>
            <person name="Glass J.I."/>
            <person name="Rusch D."/>
            <person name="Podicherti R."/>
            <person name="Tsui H.-C.T."/>
            <person name="Winkler M.E."/>
        </authorList>
    </citation>
    <scope>NUCLEOTIDE SEQUENCE</scope>
</reference>
<evidence type="ECO:0000256" key="1">
    <source>
        <dbReference type="ARBA" id="ARBA00004141"/>
    </source>
</evidence>
<protein>
    <recommendedName>
        <fullName evidence="8">Oligopeptide transporter, OPT family</fullName>
    </recommendedName>
</protein>
<feature type="transmembrane region" description="Helical" evidence="6">
    <location>
        <begin position="66"/>
        <end position="87"/>
    </location>
</feature>
<feature type="non-terminal residue" evidence="7">
    <location>
        <position position="1"/>
    </location>
</feature>
<proteinExistence type="predicted"/>
<name>A0A383BK21_9ZZZZ</name>
<keyword evidence="2" id="KW-0813">Transport</keyword>
<dbReference type="EMBL" id="UINC01201279">
    <property type="protein sequence ID" value="SVE20546.1"/>
    <property type="molecule type" value="Genomic_DNA"/>
</dbReference>
<dbReference type="GO" id="GO:0016020">
    <property type="term" value="C:membrane"/>
    <property type="evidence" value="ECO:0007669"/>
    <property type="project" value="UniProtKB-SubCell"/>
</dbReference>
<comment type="subcellular location">
    <subcellularLocation>
        <location evidence="1">Membrane</location>
        <topology evidence="1">Multi-pass membrane protein</topology>
    </subcellularLocation>
</comment>
<keyword evidence="4 6" id="KW-1133">Transmembrane helix</keyword>
<feature type="transmembrane region" description="Helical" evidence="6">
    <location>
        <begin position="181"/>
        <end position="199"/>
    </location>
</feature>
<dbReference type="Pfam" id="PF03169">
    <property type="entry name" value="OPT"/>
    <property type="match status" value="1"/>
</dbReference>
<keyword evidence="3 6" id="KW-0812">Transmembrane</keyword>
<feature type="transmembrane region" description="Helical" evidence="6">
    <location>
        <begin position="118"/>
        <end position="145"/>
    </location>
</feature>
<evidence type="ECO:0000256" key="2">
    <source>
        <dbReference type="ARBA" id="ARBA00022448"/>
    </source>
</evidence>
<dbReference type="GO" id="GO:0035673">
    <property type="term" value="F:oligopeptide transmembrane transporter activity"/>
    <property type="evidence" value="ECO:0007669"/>
    <property type="project" value="InterPro"/>
</dbReference>
<accession>A0A383BK21</accession>
<evidence type="ECO:0000256" key="6">
    <source>
        <dbReference type="SAM" id="Phobius"/>
    </source>
</evidence>